<evidence type="ECO:0000313" key="1">
    <source>
        <dbReference type="EMBL" id="MCI1187877.1"/>
    </source>
</evidence>
<gene>
    <name evidence="1" type="ORF">MON38_10635</name>
</gene>
<dbReference type="Proteomes" id="UP001139193">
    <property type="component" value="Unassembled WGS sequence"/>
</dbReference>
<comment type="caution">
    <text evidence="1">The sequence shown here is derived from an EMBL/GenBank/DDBJ whole genome shotgun (WGS) entry which is preliminary data.</text>
</comment>
<keyword evidence="2" id="KW-1185">Reference proteome</keyword>
<protein>
    <submittedName>
        <fullName evidence="1">Uncharacterized protein</fullName>
    </submittedName>
</protein>
<organism evidence="1 2">
    <name type="scientific">Hymenobacter cyanobacteriorum</name>
    <dbReference type="NCBI Taxonomy" id="2926463"/>
    <lineage>
        <taxon>Bacteria</taxon>
        <taxon>Pseudomonadati</taxon>
        <taxon>Bacteroidota</taxon>
        <taxon>Cytophagia</taxon>
        <taxon>Cytophagales</taxon>
        <taxon>Hymenobacteraceae</taxon>
        <taxon>Hymenobacter</taxon>
    </lineage>
</organism>
<dbReference type="AlphaFoldDB" id="A0A9X1VGQ3"/>
<reference evidence="1" key="1">
    <citation type="submission" date="2022-03" db="EMBL/GenBank/DDBJ databases">
        <title>Bacterial whole genome sequence for Hymenobacter sp. DH14.</title>
        <authorList>
            <person name="Le V."/>
        </authorList>
    </citation>
    <scope>NUCLEOTIDE SEQUENCE</scope>
    <source>
        <strain evidence="1">DH14</strain>
    </source>
</reference>
<proteinExistence type="predicted"/>
<dbReference type="EMBL" id="JALBGC010000003">
    <property type="protein sequence ID" value="MCI1187877.1"/>
    <property type="molecule type" value="Genomic_DNA"/>
</dbReference>
<dbReference type="RefSeq" id="WP_241936150.1">
    <property type="nucleotide sequence ID" value="NZ_JALBGC010000003.1"/>
</dbReference>
<sequence>MPTTLTLSGTDGSSRPVVLPTSWLDITVGQLLRLTTEPNTPRLCILSDMTPEELARIDPPDLLYFANCLEFMTDRESLAELLTFFLPFAHGR</sequence>
<accession>A0A9X1VGQ3</accession>
<name>A0A9X1VGQ3_9BACT</name>
<evidence type="ECO:0000313" key="2">
    <source>
        <dbReference type="Proteomes" id="UP001139193"/>
    </source>
</evidence>